<dbReference type="Gene3D" id="3.90.76.10">
    <property type="entry name" value="Dipeptide-binding Protein, Domain 1"/>
    <property type="match status" value="1"/>
</dbReference>
<dbReference type="CDD" id="cd08501">
    <property type="entry name" value="PBP2_Lpqw"/>
    <property type="match status" value="1"/>
</dbReference>
<dbReference type="RefSeq" id="WP_229713248.1">
    <property type="nucleotide sequence ID" value="NZ_BMML01000009.1"/>
</dbReference>
<dbReference type="PANTHER" id="PTHR30290:SF65">
    <property type="entry name" value="MONOACYL PHOSPHATIDYLINOSITOL TETRAMANNOSIDE-BINDING PROTEIN LPQW-RELATED"/>
    <property type="match status" value="1"/>
</dbReference>
<keyword evidence="3" id="KW-1185">Reference proteome</keyword>
<name>A0A918CSF5_9ACTN</name>
<protein>
    <submittedName>
        <fullName evidence="2">Peptide ABC transporter substrate-binding protein</fullName>
    </submittedName>
</protein>
<sequence length="564" mass="62159">MERLRGWPGWLAVWALIVLTATGCSASDGHDDSRRQALPTYGTYDINALPSEDLRSGGTLTLPITQMITQFNFNHVDGALDDVWTIDTMTEPRLFTRDAEGVPHIVRDYLTSATVSTAGSRQVVTYRLNPKARWSDGRALGWRDFAAQWHAVGGGDDRYLVADPSGYDRIADVRRGADAHEVRVTFKKPYADWRRLFTPLFPAVAYDSPLHFDSDWQGRLPVTAGPFRLASVDRTAQTLTLVRDAAWWGTRPRLARIVFRVLDPDAALQAFLNGEVDVVNAATSEAYAQLAKAPDTAIRIGSAWDEVHITLNGADGPLADRAVRNALQQAVDRPALAEVAAAGLPVKVPLLGNHFYMTNQPGYADDSGPYGRFDLKAAESALDRAGWRTQGAGKPRTKDGRSLTLRLVLSEGTNRLGEDLAQLVQQMLGRAGVRVDIEKVPATAYGPQYLDKGNFDLAIFRFTGLTYPSSAYAVYRRPAGGQVFENYGRVGSAKVDRLLDRAAGTLDPRAAQRLYNEADTEIWRLGHDIELYQRPQVLATRRTLANYGVPGLGDIDYTKVGWTK</sequence>
<dbReference type="AlphaFoldDB" id="A0A918CSF5"/>
<organism evidence="2 3">
    <name type="scientific">Streptomyces fuscichromogenes</name>
    <dbReference type="NCBI Taxonomy" id="1324013"/>
    <lineage>
        <taxon>Bacteria</taxon>
        <taxon>Bacillati</taxon>
        <taxon>Actinomycetota</taxon>
        <taxon>Actinomycetes</taxon>
        <taxon>Kitasatosporales</taxon>
        <taxon>Streptomycetaceae</taxon>
        <taxon>Streptomyces</taxon>
    </lineage>
</organism>
<dbReference type="Proteomes" id="UP000653411">
    <property type="component" value="Unassembled WGS sequence"/>
</dbReference>
<dbReference type="PANTHER" id="PTHR30290">
    <property type="entry name" value="PERIPLASMIC BINDING COMPONENT OF ABC TRANSPORTER"/>
    <property type="match status" value="1"/>
</dbReference>
<dbReference type="EMBL" id="BMML01000009">
    <property type="protein sequence ID" value="GGN15289.1"/>
    <property type="molecule type" value="Genomic_DNA"/>
</dbReference>
<gene>
    <name evidence="2" type="ORF">GCM10011578_043330</name>
</gene>
<reference evidence="2" key="2">
    <citation type="submission" date="2020-09" db="EMBL/GenBank/DDBJ databases">
        <authorList>
            <person name="Sun Q."/>
            <person name="Zhou Y."/>
        </authorList>
    </citation>
    <scope>NUCLEOTIDE SEQUENCE</scope>
    <source>
        <strain evidence="2">CGMCC 4.7110</strain>
    </source>
</reference>
<dbReference type="InterPro" id="IPR030678">
    <property type="entry name" value="Peptide/Ni-bd"/>
</dbReference>
<feature type="domain" description="Solute-binding protein family 5" evidence="1">
    <location>
        <begin position="121"/>
        <end position="472"/>
    </location>
</feature>
<dbReference type="Pfam" id="PF00496">
    <property type="entry name" value="SBP_bac_5"/>
    <property type="match status" value="1"/>
</dbReference>
<dbReference type="PIRSF" id="PIRSF002741">
    <property type="entry name" value="MppA"/>
    <property type="match status" value="1"/>
</dbReference>
<reference evidence="2" key="1">
    <citation type="journal article" date="2014" name="Int. J. Syst. Evol. Microbiol.">
        <title>Complete genome sequence of Corynebacterium casei LMG S-19264T (=DSM 44701T), isolated from a smear-ripened cheese.</title>
        <authorList>
            <consortium name="US DOE Joint Genome Institute (JGI-PGF)"/>
            <person name="Walter F."/>
            <person name="Albersmeier A."/>
            <person name="Kalinowski J."/>
            <person name="Ruckert C."/>
        </authorList>
    </citation>
    <scope>NUCLEOTIDE SEQUENCE</scope>
    <source>
        <strain evidence="2">CGMCC 4.7110</strain>
    </source>
</reference>
<dbReference type="GO" id="GO:1904680">
    <property type="term" value="F:peptide transmembrane transporter activity"/>
    <property type="evidence" value="ECO:0007669"/>
    <property type="project" value="TreeGrafter"/>
</dbReference>
<dbReference type="GO" id="GO:0015833">
    <property type="term" value="P:peptide transport"/>
    <property type="evidence" value="ECO:0007669"/>
    <property type="project" value="TreeGrafter"/>
</dbReference>
<evidence type="ECO:0000313" key="2">
    <source>
        <dbReference type="EMBL" id="GGN15289.1"/>
    </source>
</evidence>
<evidence type="ECO:0000313" key="3">
    <source>
        <dbReference type="Proteomes" id="UP000653411"/>
    </source>
</evidence>
<dbReference type="GO" id="GO:0042597">
    <property type="term" value="C:periplasmic space"/>
    <property type="evidence" value="ECO:0007669"/>
    <property type="project" value="UniProtKB-ARBA"/>
</dbReference>
<dbReference type="SUPFAM" id="SSF53850">
    <property type="entry name" value="Periplasmic binding protein-like II"/>
    <property type="match status" value="1"/>
</dbReference>
<evidence type="ECO:0000259" key="1">
    <source>
        <dbReference type="Pfam" id="PF00496"/>
    </source>
</evidence>
<dbReference type="GO" id="GO:0043190">
    <property type="term" value="C:ATP-binding cassette (ABC) transporter complex"/>
    <property type="evidence" value="ECO:0007669"/>
    <property type="project" value="InterPro"/>
</dbReference>
<accession>A0A918CSF5</accession>
<dbReference type="Gene3D" id="3.40.190.10">
    <property type="entry name" value="Periplasmic binding protein-like II"/>
    <property type="match status" value="1"/>
</dbReference>
<dbReference type="Gene3D" id="3.10.105.10">
    <property type="entry name" value="Dipeptide-binding Protein, Domain 3"/>
    <property type="match status" value="1"/>
</dbReference>
<dbReference type="InterPro" id="IPR039424">
    <property type="entry name" value="SBP_5"/>
</dbReference>
<comment type="caution">
    <text evidence="2">The sequence shown here is derived from an EMBL/GenBank/DDBJ whole genome shotgun (WGS) entry which is preliminary data.</text>
</comment>
<dbReference type="InterPro" id="IPR000914">
    <property type="entry name" value="SBP_5_dom"/>
</dbReference>
<proteinExistence type="predicted"/>
<dbReference type="PROSITE" id="PS51257">
    <property type="entry name" value="PROKAR_LIPOPROTEIN"/>
    <property type="match status" value="1"/>
</dbReference>